<sequence length="302" mass="35242">MIILFEIMDFVVDKVSEDSFFVNLLLGLPKQLEKFEKLGVKSTYLSRRQPISHGDICAWEHKQGILLPEDLRNFYTSIDGFLFSWTFSFKMDKCITTGKIEINQLQDLVQIIGHEATQDPGVSTVGERFELKLGNSSKLFELVTINLDNKVVLVYLNSRYSPTIWLSTGPNEYYFLADDFTTYFRMAIAHLGIPKWQLLFTPEGIPQSIENMIRFLAPDLLKDKRTTEWNRQDKERKIKCEFSDKPVNKVDVSIFKCLPKICQGIPRVVEKEKVKSPKKKLERERSFNKPQRKPLYYIRKPT</sequence>
<dbReference type="InterPro" id="IPR039231">
    <property type="entry name" value="TPGS2"/>
</dbReference>
<dbReference type="Proteomes" id="UP000695000">
    <property type="component" value="Unplaced"/>
</dbReference>
<feature type="compositionally biased region" description="Basic and acidic residues" evidence="1">
    <location>
        <begin position="271"/>
        <end position="287"/>
    </location>
</feature>
<dbReference type="InterPro" id="IPR037883">
    <property type="entry name" value="Knr4/Smi1-like_sf"/>
</dbReference>
<proteinExistence type="predicted"/>
<dbReference type="PANTHER" id="PTHR31854:SF2">
    <property type="entry name" value="TUBULIN POLYGLUTAMYLASE COMPLEX SUBUNIT 2"/>
    <property type="match status" value="1"/>
</dbReference>
<dbReference type="SUPFAM" id="SSF160631">
    <property type="entry name" value="SMI1/KNR4-like"/>
    <property type="match status" value="1"/>
</dbReference>
<organism evidence="3 4">
    <name type="scientific">Nicrophorus vespilloides</name>
    <name type="common">Boreal carrion beetle</name>
    <dbReference type="NCBI Taxonomy" id="110193"/>
    <lineage>
        <taxon>Eukaryota</taxon>
        <taxon>Metazoa</taxon>
        <taxon>Ecdysozoa</taxon>
        <taxon>Arthropoda</taxon>
        <taxon>Hexapoda</taxon>
        <taxon>Insecta</taxon>
        <taxon>Pterygota</taxon>
        <taxon>Neoptera</taxon>
        <taxon>Endopterygota</taxon>
        <taxon>Coleoptera</taxon>
        <taxon>Polyphaga</taxon>
        <taxon>Staphyliniformia</taxon>
        <taxon>Silphidae</taxon>
        <taxon>Nicrophorinae</taxon>
        <taxon>Nicrophorus</taxon>
    </lineage>
</organism>
<dbReference type="GeneID" id="108569075"/>
<feature type="domain" description="Knr4/Smi1-like" evidence="2">
    <location>
        <begin position="50"/>
        <end position="186"/>
    </location>
</feature>
<dbReference type="PANTHER" id="PTHR31854">
    <property type="entry name" value="TUBULIN POLYGLUTAMYLASE COMPLEX SUBUNIT 2"/>
    <property type="match status" value="1"/>
</dbReference>
<dbReference type="InterPro" id="IPR018958">
    <property type="entry name" value="Knr4/Smi1-like_dom"/>
</dbReference>
<gene>
    <name evidence="4" type="primary">LOC108569075</name>
</gene>
<evidence type="ECO:0000313" key="4">
    <source>
        <dbReference type="RefSeq" id="XP_017785960.1"/>
    </source>
</evidence>
<evidence type="ECO:0000259" key="2">
    <source>
        <dbReference type="SMART" id="SM00860"/>
    </source>
</evidence>
<keyword evidence="3" id="KW-1185">Reference proteome</keyword>
<dbReference type="Pfam" id="PF09346">
    <property type="entry name" value="SMI1_KNR4"/>
    <property type="match status" value="1"/>
</dbReference>
<feature type="region of interest" description="Disordered" evidence="1">
    <location>
        <begin position="271"/>
        <end position="302"/>
    </location>
</feature>
<accession>A0ABM1NGL0</accession>
<reference evidence="4" key="1">
    <citation type="submission" date="2025-08" db="UniProtKB">
        <authorList>
            <consortium name="RefSeq"/>
        </authorList>
    </citation>
    <scope>IDENTIFICATION</scope>
    <source>
        <tissue evidence="4">Whole Larva</tissue>
    </source>
</reference>
<name>A0ABM1NGL0_NICVS</name>
<protein>
    <submittedName>
        <fullName evidence="4">Tubulin polyglutamylase complex subunit 2</fullName>
    </submittedName>
</protein>
<dbReference type="RefSeq" id="XP_017785960.1">
    <property type="nucleotide sequence ID" value="XM_017930471.1"/>
</dbReference>
<evidence type="ECO:0000313" key="3">
    <source>
        <dbReference type="Proteomes" id="UP000695000"/>
    </source>
</evidence>
<dbReference type="SMART" id="SM00860">
    <property type="entry name" value="SMI1_KNR4"/>
    <property type="match status" value="1"/>
</dbReference>
<evidence type="ECO:0000256" key="1">
    <source>
        <dbReference type="SAM" id="MobiDB-lite"/>
    </source>
</evidence>